<dbReference type="Proteomes" id="UP001169242">
    <property type="component" value="Unassembled WGS sequence"/>
</dbReference>
<feature type="transmembrane region" description="Helical" evidence="6">
    <location>
        <begin position="113"/>
        <end position="136"/>
    </location>
</feature>
<comment type="caution">
    <text evidence="8">The sequence shown here is derived from an EMBL/GenBank/DDBJ whole genome shotgun (WGS) entry which is preliminary data.</text>
</comment>
<keyword evidence="5 6" id="KW-0472">Membrane</keyword>
<dbReference type="PANTHER" id="PTHR33545:SF9">
    <property type="entry name" value="UPF0750 MEMBRANE PROTEIN YITE"/>
    <property type="match status" value="1"/>
</dbReference>
<dbReference type="PIRSF" id="PIRSF006483">
    <property type="entry name" value="Membrane_protein_YitT"/>
    <property type="match status" value="1"/>
</dbReference>
<dbReference type="CDD" id="cd16380">
    <property type="entry name" value="YitT_C"/>
    <property type="match status" value="1"/>
</dbReference>
<feature type="transmembrane region" description="Helical" evidence="6">
    <location>
        <begin position="182"/>
        <end position="205"/>
    </location>
</feature>
<dbReference type="AlphaFoldDB" id="A0AA42J0R4"/>
<evidence type="ECO:0000256" key="2">
    <source>
        <dbReference type="ARBA" id="ARBA00022475"/>
    </source>
</evidence>
<gene>
    <name evidence="8" type="ORF">PBV87_09455</name>
</gene>
<evidence type="ECO:0000313" key="9">
    <source>
        <dbReference type="Proteomes" id="UP001169242"/>
    </source>
</evidence>
<dbReference type="InterPro" id="IPR019264">
    <property type="entry name" value="DUF2179"/>
</dbReference>
<dbReference type="Gene3D" id="3.30.70.120">
    <property type="match status" value="1"/>
</dbReference>
<sequence length="293" mass="31587">MKQSRLVKEYAFIIIGTLLVAFGVNWFLAPNGLVTGGISGIGIILQNVSGAFLGFSIPLWMTTIVLNIPLFLISIKQRGFAFAKKSAVAVLSLSVALAIVEHIPNPFWVGDDLLVCCLFGGALSGLGIGFVLRSSASTGGTDMLASIIRFNHPKFPIAKLMLGIDGLIILTGLFVFGADKAMYAIVAVFVSTRIVNNVLAGLHYAKAVFIMSEKNDAIAKGIMEQIVRGVTGLSARGMYTKHTKEMLFVVVSQKQISDLRNLIQEIDPKAFVTIADVREVLGQGFIEDYNSIM</sequence>
<evidence type="ECO:0000256" key="6">
    <source>
        <dbReference type="SAM" id="Phobius"/>
    </source>
</evidence>
<evidence type="ECO:0000259" key="7">
    <source>
        <dbReference type="Pfam" id="PF10035"/>
    </source>
</evidence>
<evidence type="ECO:0000256" key="3">
    <source>
        <dbReference type="ARBA" id="ARBA00022692"/>
    </source>
</evidence>
<evidence type="ECO:0000256" key="5">
    <source>
        <dbReference type="ARBA" id="ARBA00023136"/>
    </source>
</evidence>
<feature type="transmembrane region" description="Helical" evidence="6">
    <location>
        <begin position="157"/>
        <end position="176"/>
    </location>
</feature>
<protein>
    <submittedName>
        <fullName evidence="8">YitT family protein</fullName>
    </submittedName>
</protein>
<comment type="subcellular location">
    <subcellularLocation>
        <location evidence="1">Cell membrane</location>
        <topology evidence="1">Multi-pass membrane protein</topology>
    </subcellularLocation>
</comment>
<feature type="domain" description="DUF2179" evidence="7">
    <location>
        <begin position="228"/>
        <end position="282"/>
    </location>
</feature>
<keyword evidence="9" id="KW-1185">Reference proteome</keyword>
<dbReference type="Pfam" id="PF10035">
    <property type="entry name" value="DUF2179"/>
    <property type="match status" value="1"/>
</dbReference>
<feature type="transmembrane region" description="Helical" evidence="6">
    <location>
        <begin position="49"/>
        <end position="75"/>
    </location>
</feature>
<dbReference type="EMBL" id="JAQIFT010000040">
    <property type="protein sequence ID" value="MDA3731702.1"/>
    <property type="molecule type" value="Genomic_DNA"/>
</dbReference>
<dbReference type="InterPro" id="IPR051461">
    <property type="entry name" value="UPF0750_membrane"/>
</dbReference>
<dbReference type="Pfam" id="PF02588">
    <property type="entry name" value="YitT_membrane"/>
    <property type="match status" value="1"/>
</dbReference>
<organism evidence="8 9">
    <name type="scientific">Holtiella tumoricola</name>
    <dbReference type="NCBI Taxonomy" id="3018743"/>
    <lineage>
        <taxon>Bacteria</taxon>
        <taxon>Bacillati</taxon>
        <taxon>Bacillota</taxon>
        <taxon>Clostridia</taxon>
        <taxon>Lachnospirales</taxon>
        <taxon>Cellulosilyticaceae</taxon>
        <taxon>Holtiella</taxon>
    </lineage>
</organism>
<dbReference type="GO" id="GO:0005886">
    <property type="term" value="C:plasma membrane"/>
    <property type="evidence" value="ECO:0007669"/>
    <property type="project" value="UniProtKB-SubCell"/>
</dbReference>
<evidence type="ECO:0000256" key="1">
    <source>
        <dbReference type="ARBA" id="ARBA00004651"/>
    </source>
</evidence>
<reference evidence="8" key="1">
    <citation type="journal article" date="2023" name="Int. J. Syst. Evol. Microbiol.">
        <title>&lt;i&gt;Holtiella tumoricola&lt;/i&gt; gen. nov. sp. nov., isolated from a human clinical sample.</title>
        <authorList>
            <person name="Allen-Vercoe E."/>
            <person name="Daigneault M.C."/>
            <person name="Vancuren S.J."/>
            <person name="Cochrane K."/>
            <person name="O'Neal L.L."/>
            <person name="Sankaranarayanan K."/>
            <person name="Lawson P.A."/>
        </authorList>
    </citation>
    <scope>NUCLEOTIDE SEQUENCE</scope>
    <source>
        <strain evidence="8">CC70A</strain>
    </source>
</reference>
<keyword evidence="4 6" id="KW-1133">Transmembrane helix</keyword>
<evidence type="ECO:0000313" key="8">
    <source>
        <dbReference type="EMBL" id="MDA3731702.1"/>
    </source>
</evidence>
<feature type="transmembrane region" description="Helical" evidence="6">
    <location>
        <begin position="87"/>
        <end position="107"/>
    </location>
</feature>
<feature type="transmembrane region" description="Helical" evidence="6">
    <location>
        <begin position="12"/>
        <end position="29"/>
    </location>
</feature>
<name>A0AA42J0R4_9FIRM</name>
<evidence type="ECO:0000256" key="4">
    <source>
        <dbReference type="ARBA" id="ARBA00022989"/>
    </source>
</evidence>
<keyword evidence="2" id="KW-1003">Cell membrane</keyword>
<keyword evidence="3 6" id="KW-0812">Transmembrane</keyword>
<dbReference type="PANTHER" id="PTHR33545">
    <property type="entry name" value="UPF0750 MEMBRANE PROTEIN YITT-RELATED"/>
    <property type="match status" value="1"/>
</dbReference>
<proteinExistence type="predicted"/>
<dbReference type="RefSeq" id="WP_053983489.1">
    <property type="nucleotide sequence ID" value="NZ_JAQIFT010000040.1"/>
</dbReference>
<dbReference type="InterPro" id="IPR003740">
    <property type="entry name" value="YitT"/>
</dbReference>
<accession>A0AA42J0R4</accession>
<dbReference type="InterPro" id="IPR015867">
    <property type="entry name" value="N-reg_PII/ATP_PRibTrfase_C"/>
</dbReference>